<gene>
    <name evidence="2" type="ORF">DUNSADRAFT_6027</name>
</gene>
<comment type="caution">
    <text evidence="2">The sequence shown here is derived from an EMBL/GenBank/DDBJ whole genome shotgun (WGS) entry which is preliminary data.</text>
</comment>
<feature type="compositionally biased region" description="Low complexity" evidence="1">
    <location>
        <begin position="21"/>
        <end position="30"/>
    </location>
</feature>
<protein>
    <submittedName>
        <fullName evidence="2">Uncharacterized protein</fullName>
    </submittedName>
</protein>
<feature type="region of interest" description="Disordered" evidence="1">
    <location>
        <begin position="1"/>
        <end position="51"/>
    </location>
</feature>
<keyword evidence="3" id="KW-1185">Reference proteome</keyword>
<proteinExistence type="predicted"/>
<reference evidence="2" key="1">
    <citation type="submission" date="2017-08" db="EMBL/GenBank/DDBJ databases">
        <authorList>
            <person name="Polle J.E."/>
            <person name="Barry K."/>
            <person name="Cushman J."/>
            <person name="Schmutz J."/>
            <person name="Tran D."/>
            <person name="Hathwaick L.T."/>
            <person name="Yim W.C."/>
            <person name="Jenkins J."/>
            <person name="Mckie-Krisberg Z.M."/>
            <person name="Prochnik S."/>
            <person name="Lindquist E."/>
            <person name="Dockter R.B."/>
            <person name="Adam C."/>
            <person name="Molina H."/>
            <person name="Bunkerborg J."/>
            <person name="Jin E."/>
            <person name="Buchheim M."/>
            <person name="Magnuson J."/>
        </authorList>
    </citation>
    <scope>NUCLEOTIDE SEQUENCE</scope>
    <source>
        <strain evidence="2">CCAP 19/18</strain>
    </source>
</reference>
<organism evidence="2 3">
    <name type="scientific">Dunaliella salina</name>
    <name type="common">Green alga</name>
    <name type="synonym">Protococcus salinus</name>
    <dbReference type="NCBI Taxonomy" id="3046"/>
    <lineage>
        <taxon>Eukaryota</taxon>
        <taxon>Viridiplantae</taxon>
        <taxon>Chlorophyta</taxon>
        <taxon>core chlorophytes</taxon>
        <taxon>Chlorophyceae</taxon>
        <taxon>CS clade</taxon>
        <taxon>Chlamydomonadales</taxon>
        <taxon>Dunaliellaceae</taxon>
        <taxon>Dunaliella</taxon>
    </lineage>
</organism>
<evidence type="ECO:0000313" key="2">
    <source>
        <dbReference type="EMBL" id="KAF5825904.1"/>
    </source>
</evidence>
<feature type="non-terminal residue" evidence="2">
    <location>
        <position position="86"/>
    </location>
</feature>
<sequence length="86" mass="9254">SGPYSAVGFQYGGAGAEESDSSSSSSGSDDSGSDDNADPRVREEEDAQDVMDEAAEAFGITNYSWRLHRALTQEGEEDAKRRMPRC</sequence>
<dbReference type="Proteomes" id="UP000815325">
    <property type="component" value="Unassembled WGS sequence"/>
</dbReference>
<accession>A0ABQ7FTZ0</accession>
<evidence type="ECO:0000256" key="1">
    <source>
        <dbReference type="SAM" id="MobiDB-lite"/>
    </source>
</evidence>
<name>A0ABQ7FTZ0_DUNSA</name>
<dbReference type="EMBL" id="MU071714">
    <property type="protein sequence ID" value="KAF5825904.1"/>
    <property type="molecule type" value="Genomic_DNA"/>
</dbReference>
<evidence type="ECO:0000313" key="3">
    <source>
        <dbReference type="Proteomes" id="UP000815325"/>
    </source>
</evidence>
<feature type="non-terminal residue" evidence="2">
    <location>
        <position position="1"/>
    </location>
</feature>